<keyword evidence="2" id="KW-1185">Reference proteome</keyword>
<evidence type="ECO:0000313" key="1">
    <source>
        <dbReference type="EMBL" id="EYU40266.1"/>
    </source>
</evidence>
<dbReference type="Proteomes" id="UP000030748">
    <property type="component" value="Unassembled WGS sequence"/>
</dbReference>
<organism evidence="1 2">
    <name type="scientific">Erythranthe guttata</name>
    <name type="common">Yellow monkey flower</name>
    <name type="synonym">Mimulus guttatus</name>
    <dbReference type="NCBI Taxonomy" id="4155"/>
    <lineage>
        <taxon>Eukaryota</taxon>
        <taxon>Viridiplantae</taxon>
        <taxon>Streptophyta</taxon>
        <taxon>Embryophyta</taxon>
        <taxon>Tracheophyta</taxon>
        <taxon>Spermatophyta</taxon>
        <taxon>Magnoliopsida</taxon>
        <taxon>eudicotyledons</taxon>
        <taxon>Gunneridae</taxon>
        <taxon>Pentapetalae</taxon>
        <taxon>asterids</taxon>
        <taxon>lamiids</taxon>
        <taxon>Lamiales</taxon>
        <taxon>Phrymaceae</taxon>
        <taxon>Erythranthe</taxon>
    </lineage>
</organism>
<sequence>MGISMFVGVVLQIFFLAANSQILHRE</sequence>
<dbReference type="EMBL" id="KI630408">
    <property type="protein sequence ID" value="EYU40266.1"/>
    <property type="molecule type" value="Genomic_DNA"/>
</dbReference>
<proteinExistence type="predicted"/>
<evidence type="ECO:0000313" key="2">
    <source>
        <dbReference type="Proteomes" id="UP000030748"/>
    </source>
</evidence>
<feature type="non-terminal residue" evidence="1">
    <location>
        <position position="26"/>
    </location>
</feature>
<protein>
    <submittedName>
        <fullName evidence="1">Uncharacterized protein</fullName>
    </submittedName>
</protein>
<reference evidence="1 2" key="1">
    <citation type="journal article" date="2013" name="Proc. Natl. Acad. Sci. U.S.A.">
        <title>Fine-scale variation in meiotic recombination in Mimulus inferred from population shotgun sequencing.</title>
        <authorList>
            <person name="Hellsten U."/>
            <person name="Wright K.M."/>
            <person name="Jenkins J."/>
            <person name="Shu S."/>
            <person name="Yuan Y."/>
            <person name="Wessler S.R."/>
            <person name="Schmutz J."/>
            <person name="Willis J.H."/>
            <person name="Rokhsar D.S."/>
        </authorList>
    </citation>
    <scope>NUCLEOTIDE SEQUENCE [LARGE SCALE GENOMIC DNA]</scope>
    <source>
        <strain evidence="2">cv. DUN x IM62</strain>
    </source>
</reference>
<gene>
    <name evidence="1" type="ORF">MIMGU_mgv1a0194412mg</name>
</gene>
<accession>A0A022RJ82</accession>
<name>A0A022RJ82_ERYGU</name>
<dbReference type="AlphaFoldDB" id="A0A022RJ82"/>